<proteinExistence type="predicted"/>
<accession>X8AI51</accession>
<comment type="caution">
    <text evidence="1">The sequence shown here is derived from an EMBL/GenBank/DDBJ whole genome shotgun (WGS) entry which is preliminary data.</text>
</comment>
<reference evidence="1" key="1">
    <citation type="submission" date="2014-01" db="EMBL/GenBank/DDBJ databases">
        <authorList>
            <person name="Brown-Elliot B."/>
            <person name="Wallace R."/>
            <person name="Lenaerts A."/>
            <person name="Ordway D."/>
            <person name="DeGroote M.A."/>
            <person name="Parker T."/>
            <person name="Sizemore C."/>
            <person name="Tallon L.J."/>
            <person name="Sadzewicz L.K."/>
            <person name="Sengamalay N."/>
            <person name="Fraser C.M."/>
            <person name="Hine E."/>
            <person name="Shefchek K.A."/>
            <person name="Das S.P."/>
            <person name="Tettelin H."/>
        </authorList>
    </citation>
    <scope>NUCLEOTIDE SEQUENCE [LARGE SCALE GENOMIC DNA]</scope>
    <source>
        <strain evidence="1">4042</strain>
    </source>
</reference>
<sequence length="56" mass="5638">MARHGGTAAARRILLDGDLAGAGGSTTRFGRISSQPAGLACTSTSSSVVRVMDCRS</sequence>
<protein>
    <submittedName>
        <fullName evidence="1">Acyl-CoA dehydrogenase FadE22 domain protein</fullName>
    </submittedName>
</protein>
<organism evidence="1">
    <name type="scientific">Mycobacterium xenopi 4042</name>
    <dbReference type="NCBI Taxonomy" id="1299334"/>
    <lineage>
        <taxon>Bacteria</taxon>
        <taxon>Bacillati</taxon>
        <taxon>Actinomycetota</taxon>
        <taxon>Actinomycetes</taxon>
        <taxon>Mycobacteriales</taxon>
        <taxon>Mycobacteriaceae</taxon>
        <taxon>Mycobacterium</taxon>
    </lineage>
</organism>
<dbReference type="EMBL" id="JAOB01000060">
    <property type="protein sequence ID" value="EUA30550.1"/>
    <property type="molecule type" value="Genomic_DNA"/>
</dbReference>
<dbReference type="AlphaFoldDB" id="X8AI51"/>
<evidence type="ECO:0000313" key="1">
    <source>
        <dbReference type="EMBL" id="EUA30550.1"/>
    </source>
</evidence>
<gene>
    <name evidence="1" type="ORF">I553_4807</name>
</gene>
<name>X8AI51_MYCXE</name>
<dbReference type="PATRIC" id="fig|1299334.3.peg.6478"/>